<evidence type="ECO:0000313" key="7">
    <source>
        <dbReference type="Proteomes" id="UP000482487"/>
    </source>
</evidence>
<dbReference type="SUPFAM" id="SSF52172">
    <property type="entry name" value="CheY-like"/>
    <property type="match status" value="1"/>
</dbReference>
<organism evidence="6 7">
    <name type="scientific">Solidesulfovibrio aerotolerans</name>
    <dbReference type="NCBI Taxonomy" id="295255"/>
    <lineage>
        <taxon>Bacteria</taxon>
        <taxon>Pseudomonadati</taxon>
        <taxon>Thermodesulfobacteriota</taxon>
        <taxon>Desulfovibrionia</taxon>
        <taxon>Desulfovibrionales</taxon>
        <taxon>Desulfovibrionaceae</taxon>
        <taxon>Solidesulfovibrio</taxon>
    </lineage>
</organism>
<evidence type="ECO:0000256" key="3">
    <source>
        <dbReference type="PROSITE-ProRule" id="PRU00169"/>
    </source>
</evidence>
<dbReference type="SMART" id="SM00028">
    <property type="entry name" value="TPR"/>
    <property type="match status" value="6"/>
</dbReference>
<dbReference type="InterPro" id="IPR011006">
    <property type="entry name" value="CheY-like_superfamily"/>
</dbReference>
<dbReference type="PANTHER" id="PTHR45586">
    <property type="entry name" value="TPR REPEAT-CONTAINING PROTEIN PA4667"/>
    <property type="match status" value="1"/>
</dbReference>
<dbReference type="GO" id="GO:0000160">
    <property type="term" value="P:phosphorelay signal transduction system"/>
    <property type="evidence" value="ECO:0007669"/>
    <property type="project" value="InterPro"/>
</dbReference>
<feature type="repeat" description="TPR" evidence="4">
    <location>
        <begin position="338"/>
        <end position="371"/>
    </location>
</feature>
<keyword evidence="1" id="KW-0677">Repeat</keyword>
<proteinExistence type="predicted"/>
<feature type="domain" description="Response regulatory" evidence="5">
    <location>
        <begin position="29"/>
        <end position="153"/>
    </location>
</feature>
<dbReference type="EMBL" id="WVUD01000031">
    <property type="protein sequence ID" value="MYL84414.1"/>
    <property type="molecule type" value="Genomic_DNA"/>
</dbReference>
<dbReference type="Gene3D" id="3.40.50.2300">
    <property type="match status" value="1"/>
</dbReference>
<protein>
    <submittedName>
        <fullName evidence="6">Tetratricopeptide repeat protein</fullName>
    </submittedName>
</protein>
<evidence type="ECO:0000259" key="5">
    <source>
        <dbReference type="PROSITE" id="PS50110"/>
    </source>
</evidence>
<reference evidence="6 7" key="1">
    <citation type="submission" date="2020-01" db="EMBL/GenBank/DDBJ databases">
        <title>Genome sequence of Desulfovibrio aerotolerans DSM 16695(T).</title>
        <authorList>
            <person name="Karnachuk O."/>
            <person name="Avakyan M."/>
            <person name="Mardanov A."/>
            <person name="Kadnikov V."/>
            <person name="Ravin N."/>
        </authorList>
    </citation>
    <scope>NUCLEOTIDE SEQUENCE [LARGE SCALE GENOMIC DNA]</scope>
    <source>
        <strain evidence="6 7">DSM 16695</strain>
    </source>
</reference>
<dbReference type="Proteomes" id="UP000482487">
    <property type="component" value="Unassembled WGS sequence"/>
</dbReference>
<dbReference type="InterPro" id="IPR001789">
    <property type="entry name" value="Sig_transdc_resp-reg_receiver"/>
</dbReference>
<name>A0A7C9MWG8_9BACT</name>
<accession>A0A7C9MWG8</accession>
<feature type="repeat" description="TPR" evidence="4">
    <location>
        <begin position="372"/>
        <end position="405"/>
    </location>
</feature>
<dbReference type="PROSITE" id="PS50005">
    <property type="entry name" value="TPR"/>
    <property type="match status" value="2"/>
</dbReference>
<dbReference type="Pfam" id="PF13181">
    <property type="entry name" value="TPR_8"/>
    <property type="match status" value="2"/>
</dbReference>
<dbReference type="Pfam" id="PF13432">
    <property type="entry name" value="TPR_16"/>
    <property type="match status" value="2"/>
</dbReference>
<evidence type="ECO:0000256" key="2">
    <source>
        <dbReference type="ARBA" id="ARBA00022803"/>
    </source>
</evidence>
<dbReference type="OrthoDB" id="5469194at2"/>
<sequence>MSTVQRIKAEQATKNYERIVAEYFAETGLVVVCSDDESFTRQLKYALSTLRIDVKTVLRETADFDEVATLAAKTVERLASPLLVFLERRLHKTTCLKTVKTLKKFYSDKVRLVVISTELSRDEMILTHEVGADSFITKPISANALIEKIAFAIRPNTQLGVLLDRAAALIAQGDLDQAQRVATKAFELKPGSLKAHLLLGDVALRRGDHGLAERHYTEAVKAEKLFIEPLKRLVDLYEASGNAEKRLSCLTRLDALSPLNYERKAAIGEAYLDRGDTEQAKIFFEEARRVVGKVAVDMVSESLMDMARKIGERDPEMALRFVTEAIAAKGEAITRADLWMFNNRGILLRRQGNWQEAAENYRKALAVAPDDAGVRYNLGVAHAEGKDYATALDHFEAALALAPDLIRQGPTVGYNMATAYHRCRNLEAARQFCQLSLELDPGYEPARRLLGSLAQ</sequence>
<evidence type="ECO:0000256" key="4">
    <source>
        <dbReference type="PROSITE-ProRule" id="PRU00339"/>
    </source>
</evidence>
<evidence type="ECO:0000256" key="1">
    <source>
        <dbReference type="ARBA" id="ARBA00022737"/>
    </source>
</evidence>
<dbReference type="InterPro" id="IPR019734">
    <property type="entry name" value="TPR_rpt"/>
</dbReference>
<evidence type="ECO:0000313" key="6">
    <source>
        <dbReference type="EMBL" id="MYL84414.1"/>
    </source>
</evidence>
<dbReference type="SUPFAM" id="SSF48452">
    <property type="entry name" value="TPR-like"/>
    <property type="match status" value="2"/>
</dbReference>
<dbReference type="AlphaFoldDB" id="A0A7C9MWG8"/>
<comment type="caution">
    <text evidence="3">Lacks conserved residue(s) required for the propagation of feature annotation.</text>
</comment>
<keyword evidence="2 4" id="KW-0802">TPR repeat</keyword>
<gene>
    <name evidence="6" type="ORF">GTA51_14895</name>
</gene>
<dbReference type="RefSeq" id="WP_160962422.1">
    <property type="nucleotide sequence ID" value="NZ_WVUD01000031.1"/>
</dbReference>
<dbReference type="Gene3D" id="1.25.40.10">
    <property type="entry name" value="Tetratricopeptide repeat domain"/>
    <property type="match status" value="2"/>
</dbReference>
<keyword evidence="7" id="KW-1185">Reference proteome</keyword>
<dbReference type="PROSITE" id="PS50110">
    <property type="entry name" value="RESPONSE_REGULATORY"/>
    <property type="match status" value="1"/>
</dbReference>
<dbReference type="InterPro" id="IPR011990">
    <property type="entry name" value="TPR-like_helical_dom_sf"/>
</dbReference>
<dbReference type="InterPro" id="IPR051012">
    <property type="entry name" value="CellSynth/LPSAsmb/PSIAsmb"/>
</dbReference>
<dbReference type="PANTHER" id="PTHR45586:SF1">
    <property type="entry name" value="LIPOPOLYSACCHARIDE ASSEMBLY PROTEIN B"/>
    <property type="match status" value="1"/>
</dbReference>
<comment type="caution">
    <text evidence="6">The sequence shown here is derived from an EMBL/GenBank/DDBJ whole genome shotgun (WGS) entry which is preliminary data.</text>
</comment>